<name>A0A2V5IM65_9MICC</name>
<accession>A0A2V5IM65</accession>
<dbReference type="Proteomes" id="UP000247980">
    <property type="component" value="Unassembled WGS sequence"/>
</dbReference>
<keyword evidence="6" id="KW-1185">Reference proteome</keyword>
<dbReference type="CDD" id="cd04301">
    <property type="entry name" value="NAT_SF"/>
    <property type="match status" value="1"/>
</dbReference>
<dbReference type="GO" id="GO:0016747">
    <property type="term" value="F:acyltransferase activity, transferring groups other than amino-acyl groups"/>
    <property type="evidence" value="ECO:0007669"/>
    <property type="project" value="InterPro"/>
</dbReference>
<comment type="caution">
    <text evidence="5">The sequence shown here is derived from an EMBL/GenBank/DDBJ whole genome shotgun (WGS) entry which is preliminary data.</text>
</comment>
<dbReference type="PANTHER" id="PTHR43792">
    <property type="entry name" value="GNAT FAMILY, PUTATIVE (AFU_ORTHOLOGUE AFUA_3G00765)-RELATED-RELATED"/>
    <property type="match status" value="1"/>
</dbReference>
<dbReference type="PROSITE" id="PS51186">
    <property type="entry name" value="GNAT"/>
    <property type="match status" value="1"/>
</dbReference>
<dbReference type="InterPro" id="IPR000182">
    <property type="entry name" value="GNAT_dom"/>
</dbReference>
<feature type="domain" description="N-acetyltransferase" evidence="4">
    <location>
        <begin position="13"/>
        <end position="177"/>
    </location>
</feature>
<keyword evidence="1 5" id="KW-0808">Transferase</keyword>
<evidence type="ECO:0000256" key="3">
    <source>
        <dbReference type="ARBA" id="ARBA00038502"/>
    </source>
</evidence>
<dbReference type="Pfam" id="PF13302">
    <property type="entry name" value="Acetyltransf_3"/>
    <property type="match status" value="1"/>
</dbReference>
<protein>
    <submittedName>
        <fullName evidence="5">N-acetyltransferase</fullName>
    </submittedName>
</protein>
<dbReference type="PANTHER" id="PTHR43792:SF8">
    <property type="entry name" value="[RIBOSOMAL PROTEIN US5]-ALANINE N-ACETYLTRANSFERASE"/>
    <property type="match status" value="1"/>
</dbReference>
<proteinExistence type="inferred from homology"/>
<gene>
    <name evidence="5" type="ORF">CVS30_16880</name>
</gene>
<evidence type="ECO:0000256" key="1">
    <source>
        <dbReference type="ARBA" id="ARBA00022679"/>
    </source>
</evidence>
<dbReference type="AlphaFoldDB" id="A0A2V5IM65"/>
<dbReference type="EMBL" id="QJVC01000027">
    <property type="protein sequence ID" value="PYI37211.1"/>
    <property type="molecule type" value="Genomic_DNA"/>
</dbReference>
<keyword evidence="2" id="KW-0012">Acyltransferase</keyword>
<evidence type="ECO:0000313" key="6">
    <source>
        <dbReference type="Proteomes" id="UP000247980"/>
    </source>
</evidence>
<dbReference type="InterPro" id="IPR016181">
    <property type="entry name" value="Acyl_CoA_acyltransferase"/>
</dbReference>
<comment type="similarity">
    <text evidence="3">Belongs to the acetyltransferase family. RimJ subfamily.</text>
</comment>
<organism evidence="5 6">
    <name type="scientific">Arthrobacter psychrolactophilus</name>
    <dbReference type="NCBI Taxonomy" id="92442"/>
    <lineage>
        <taxon>Bacteria</taxon>
        <taxon>Bacillati</taxon>
        <taxon>Actinomycetota</taxon>
        <taxon>Actinomycetes</taxon>
        <taxon>Micrococcales</taxon>
        <taxon>Micrococcaceae</taxon>
        <taxon>Arthrobacter</taxon>
    </lineage>
</organism>
<dbReference type="Gene3D" id="3.40.630.30">
    <property type="match status" value="1"/>
</dbReference>
<dbReference type="InterPro" id="IPR051531">
    <property type="entry name" value="N-acetyltransferase"/>
</dbReference>
<reference evidence="5 6" key="1">
    <citation type="submission" date="2018-05" db="EMBL/GenBank/DDBJ databases">
        <title>Genetic diversity of glacier-inhabiting Cryobacterium bacteria in China and description of Cryobacterium mengkeensis sp. nov. and Arthrobacter glacialis sp. nov.</title>
        <authorList>
            <person name="Liu Q."/>
            <person name="Xin Y.-H."/>
        </authorList>
    </citation>
    <scope>NUCLEOTIDE SEQUENCE [LARGE SCALE GENOMIC DNA]</scope>
    <source>
        <strain evidence="5 6">B7</strain>
    </source>
</reference>
<sequence length="183" mass="20494">MRAPTTYPAGPRIAFREFTPSDTAAVHEYASDPEVTRWSTWGPNTVEQTAAFVEHAAQAQLQPERSAYSLAAIVDQQLIASVGIWVTDPHDRNGELGYTVHRAHWGQGYASEAVQQLLRIGFDTLGLERITATCHPENAASVRVLEKNRFTLEGRLRAHRIAHGTRRDSLLFSILREEFREAS</sequence>
<dbReference type="RefSeq" id="WP_110486716.1">
    <property type="nucleotide sequence ID" value="NZ_QJVC01000027.1"/>
</dbReference>
<evidence type="ECO:0000313" key="5">
    <source>
        <dbReference type="EMBL" id="PYI37211.1"/>
    </source>
</evidence>
<dbReference type="SUPFAM" id="SSF55729">
    <property type="entry name" value="Acyl-CoA N-acyltransferases (Nat)"/>
    <property type="match status" value="1"/>
</dbReference>
<dbReference type="OrthoDB" id="3533156at2"/>
<evidence type="ECO:0000256" key="2">
    <source>
        <dbReference type="ARBA" id="ARBA00023315"/>
    </source>
</evidence>
<evidence type="ECO:0000259" key="4">
    <source>
        <dbReference type="PROSITE" id="PS51186"/>
    </source>
</evidence>